<evidence type="ECO:0000313" key="3">
    <source>
        <dbReference type="Proteomes" id="UP001583186"/>
    </source>
</evidence>
<evidence type="ECO:0000313" key="2">
    <source>
        <dbReference type="EMBL" id="KAL1893041.1"/>
    </source>
</evidence>
<feature type="region of interest" description="Disordered" evidence="1">
    <location>
        <begin position="51"/>
        <end position="139"/>
    </location>
</feature>
<reference evidence="2 3" key="1">
    <citation type="journal article" date="2024" name="IMA Fungus">
        <title>IMA Genome - F19 : A genome assembly and annotation guide to empower mycologists, including annotated draft genome sequences of Ceratocystis pirilliformis, Diaporthe australafricana, Fusarium ophioides, Paecilomyces lecythidis, and Sporothrix stenoceras.</title>
        <authorList>
            <person name="Aylward J."/>
            <person name="Wilson A.M."/>
            <person name="Visagie C.M."/>
            <person name="Spraker J."/>
            <person name="Barnes I."/>
            <person name="Buitendag C."/>
            <person name="Ceriani C."/>
            <person name="Del Mar Angel L."/>
            <person name="du Plessis D."/>
            <person name="Fuchs T."/>
            <person name="Gasser K."/>
            <person name="Kramer D."/>
            <person name="Li W."/>
            <person name="Munsamy K."/>
            <person name="Piso A."/>
            <person name="Price J.L."/>
            <person name="Sonnekus B."/>
            <person name="Thomas C."/>
            <person name="van der Nest A."/>
            <person name="van Dijk A."/>
            <person name="van Heerden A."/>
            <person name="van Vuuren N."/>
            <person name="Yilmaz N."/>
            <person name="Duong T.A."/>
            <person name="van der Merwe N.A."/>
            <person name="Wingfield M.J."/>
            <person name="Wingfield B.D."/>
        </authorList>
    </citation>
    <scope>NUCLEOTIDE SEQUENCE [LARGE SCALE GENOMIC DNA]</scope>
    <source>
        <strain evidence="2 3">CMW 5346</strain>
    </source>
</reference>
<feature type="region of interest" description="Disordered" evidence="1">
    <location>
        <begin position="239"/>
        <end position="343"/>
    </location>
</feature>
<comment type="caution">
    <text evidence="2">The sequence shown here is derived from an EMBL/GenBank/DDBJ whole genome shotgun (WGS) entry which is preliminary data.</text>
</comment>
<dbReference type="EMBL" id="JAWCUI010000040">
    <property type="protein sequence ID" value="KAL1893041.1"/>
    <property type="molecule type" value="Genomic_DNA"/>
</dbReference>
<dbReference type="Proteomes" id="UP001583186">
    <property type="component" value="Unassembled WGS sequence"/>
</dbReference>
<sequence length="524" mass="57851">MCIKYVYYNSYSDGQEDITERVEICTPGYICPNPREQHFDRTYAVPLDQAKASQARGDRLPGGPTGVSTPSPRSFSPSSASPDSRTGSSDASASSAADRQPRELRERRRHRRRTSDVYVNGIKVSSTSPKPPSSPRTMPIPIQRAATMTYGGMEPPPERGRRPIIVEERVPSLYQSTPRMMPDIYNHTTIPSSRMSQRPAAGLRDFREFRDARDIRNDIRSELRSDLRNDLREFRPVGIERTSSLRRPAPLPTMGPTTPPLDNNFLSPHRARVDRSPQGYGSAEDDQERQERRRRRRAARERASVMPSSLPVMGATDVFGSSPSSMSGVGSSAATSASASPAVSAVKKELRWEDEQRRLHNERIANRPKLPRTQAVPTNTKLQGEVKSILKNTTSTSTSPAPPAEGRSRASSRASSTRPPSASRTSSRPPSSSSRRASFVGTVGDMDDIFQGMSGLNISGSYTGASGAPTAPGAGPLDELPLDEAERSRLRNRFSMPPRRYTAGGSFKRRSEIWYPDQGRSRFM</sequence>
<gene>
    <name evidence="2" type="ORF">Sste5346_006722</name>
</gene>
<name>A0ABR3YXH2_9PEZI</name>
<feature type="compositionally biased region" description="Low complexity" evidence="1">
    <location>
        <begin position="320"/>
        <end position="343"/>
    </location>
</feature>
<proteinExistence type="predicted"/>
<keyword evidence="3" id="KW-1185">Reference proteome</keyword>
<organism evidence="2 3">
    <name type="scientific">Sporothrix stenoceras</name>
    <dbReference type="NCBI Taxonomy" id="5173"/>
    <lineage>
        <taxon>Eukaryota</taxon>
        <taxon>Fungi</taxon>
        <taxon>Dikarya</taxon>
        <taxon>Ascomycota</taxon>
        <taxon>Pezizomycotina</taxon>
        <taxon>Sordariomycetes</taxon>
        <taxon>Sordariomycetidae</taxon>
        <taxon>Ophiostomatales</taxon>
        <taxon>Ophiostomataceae</taxon>
        <taxon>Sporothrix</taxon>
    </lineage>
</organism>
<evidence type="ECO:0008006" key="4">
    <source>
        <dbReference type="Google" id="ProtNLM"/>
    </source>
</evidence>
<feature type="compositionally biased region" description="Pro residues" evidence="1">
    <location>
        <begin position="249"/>
        <end position="259"/>
    </location>
</feature>
<evidence type="ECO:0000256" key="1">
    <source>
        <dbReference type="SAM" id="MobiDB-lite"/>
    </source>
</evidence>
<feature type="region of interest" description="Disordered" evidence="1">
    <location>
        <begin position="359"/>
        <end position="438"/>
    </location>
</feature>
<feature type="compositionally biased region" description="Low complexity" evidence="1">
    <location>
        <begin position="66"/>
        <end position="98"/>
    </location>
</feature>
<accession>A0ABR3YXH2</accession>
<protein>
    <recommendedName>
        <fullName evidence="4">Pal1 cell morphology protein</fullName>
    </recommendedName>
</protein>
<feature type="compositionally biased region" description="Low complexity" evidence="1">
    <location>
        <begin position="409"/>
        <end position="438"/>
    </location>
</feature>